<dbReference type="HOGENOM" id="CLU_3031936_0_0_1"/>
<evidence type="ECO:0000313" key="2">
    <source>
        <dbReference type="Proteomes" id="UP000001699"/>
    </source>
</evidence>
<evidence type="ECO:0000313" key="1">
    <source>
        <dbReference type="EMBL" id="EDP55098.1"/>
    </source>
</evidence>
<accession>B0XUV8</accession>
<protein>
    <submittedName>
        <fullName evidence="1">Uncharacterized protein</fullName>
    </submittedName>
</protein>
<proteinExistence type="predicted"/>
<dbReference type="AlphaFoldDB" id="B0XUV8"/>
<dbReference type="EMBL" id="DS499595">
    <property type="protein sequence ID" value="EDP55098.1"/>
    <property type="molecule type" value="Genomic_DNA"/>
</dbReference>
<dbReference type="Proteomes" id="UP000001699">
    <property type="component" value="Unassembled WGS sequence"/>
</dbReference>
<name>B0XUV8_ASPFC</name>
<keyword evidence="2" id="KW-1185">Reference proteome</keyword>
<dbReference type="VEuPathDB" id="FungiDB:AFUB_031600"/>
<organism evidence="1 2">
    <name type="scientific">Aspergillus fumigatus (strain CBS 144.89 / FGSC A1163 / CEA10)</name>
    <name type="common">Neosartorya fumigata</name>
    <dbReference type="NCBI Taxonomy" id="451804"/>
    <lineage>
        <taxon>Eukaryota</taxon>
        <taxon>Fungi</taxon>
        <taxon>Dikarya</taxon>
        <taxon>Ascomycota</taxon>
        <taxon>Pezizomycotina</taxon>
        <taxon>Eurotiomycetes</taxon>
        <taxon>Eurotiomycetidae</taxon>
        <taxon>Eurotiales</taxon>
        <taxon>Aspergillaceae</taxon>
        <taxon>Aspergillus</taxon>
        <taxon>Aspergillus subgen. Fumigati</taxon>
    </lineage>
</organism>
<reference evidence="1 2" key="1">
    <citation type="journal article" date="2008" name="PLoS Genet.">
        <title>Genomic islands in the pathogenic filamentous fungus Aspergillus fumigatus.</title>
        <authorList>
            <person name="Fedorova N.D."/>
            <person name="Khaldi N."/>
            <person name="Joardar V.S."/>
            <person name="Maiti R."/>
            <person name="Amedeo P."/>
            <person name="Anderson M.J."/>
            <person name="Crabtree J."/>
            <person name="Silva J.C."/>
            <person name="Badger J.H."/>
            <person name="Albarraq A."/>
            <person name="Angiuoli S."/>
            <person name="Bussey H."/>
            <person name="Bowyer P."/>
            <person name="Cotty P.J."/>
            <person name="Dyer P.S."/>
            <person name="Egan A."/>
            <person name="Galens K."/>
            <person name="Fraser-Liggett C.M."/>
            <person name="Haas B.J."/>
            <person name="Inman J.M."/>
            <person name="Kent R."/>
            <person name="Lemieux S."/>
            <person name="Malavazi I."/>
            <person name="Orvis J."/>
            <person name="Roemer T."/>
            <person name="Ronning C.M."/>
            <person name="Sundaram J.P."/>
            <person name="Sutton G."/>
            <person name="Turner G."/>
            <person name="Venter J.C."/>
            <person name="White O.R."/>
            <person name="Whitty B.R."/>
            <person name="Youngman P."/>
            <person name="Wolfe K.H."/>
            <person name="Goldman G.H."/>
            <person name="Wortman J.R."/>
            <person name="Jiang B."/>
            <person name="Denning D.W."/>
            <person name="Nierman W.C."/>
        </authorList>
    </citation>
    <scope>NUCLEOTIDE SEQUENCE [LARGE SCALE GENOMIC DNA]</scope>
    <source>
        <strain evidence="2">CBS 144.89 / FGSC A1163 / CEA10</strain>
    </source>
</reference>
<gene>
    <name evidence="1" type="ORF">AFUB_031600</name>
</gene>
<sequence>MEAKTRTSEVKSTTTSRGQKTQTLIVYGVDIGVLRQVALTPLSPLAHLTSLYPVE</sequence>